<protein>
    <submittedName>
        <fullName evidence="1">DUF4160 domain-containing protein</fullName>
    </submittedName>
</protein>
<sequence length="64" mass="7472">MSKIRRGGYVFLTWIGDHSPRHVHVYRKGQLVLKWDLDNSRPMAGNPSRKILELIQELETEGKL</sequence>
<comment type="caution">
    <text evidence="1">The sequence shown here is derived from an EMBL/GenBank/DDBJ whole genome shotgun (WGS) entry which is preliminary data.</text>
</comment>
<dbReference type="AlphaFoldDB" id="A0A948RU05"/>
<evidence type="ECO:0000313" key="1">
    <source>
        <dbReference type="EMBL" id="MBU2689956.1"/>
    </source>
</evidence>
<reference evidence="1" key="1">
    <citation type="submission" date="2021-05" db="EMBL/GenBank/DDBJ databases">
        <title>Energy efficiency and biological interactions define the core microbiome of deep oligotrophic groundwater.</title>
        <authorList>
            <person name="Mehrshad M."/>
            <person name="Lopez-Fernandez M."/>
            <person name="Bell E."/>
            <person name="Bernier-Latmani R."/>
            <person name="Bertilsson S."/>
            <person name="Dopson M."/>
        </authorList>
    </citation>
    <scope>NUCLEOTIDE SEQUENCE</scope>
    <source>
        <strain evidence="1">Modern_marine.mb.64</strain>
    </source>
</reference>
<dbReference type="Pfam" id="PF13711">
    <property type="entry name" value="DUF4160"/>
    <property type="match status" value="1"/>
</dbReference>
<accession>A0A948RU05</accession>
<evidence type="ECO:0000313" key="2">
    <source>
        <dbReference type="Proteomes" id="UP000777784"/>
    </source>
</evidence>
<dbReference type="EMBL" id="JAHJDP010000021">
    <property type="protein sequence ID" value="MBU2689956.1"/>
    <property type="molecule type" value="Genomic_DNA"/>
</dbReference>
<dbReference type="InterPro" id="IPR025427">
    <property type="entry name" value="DUF4160"/>
</dbReference>
<dbReference type="Proteomes" id="UP000777784">
    <property type="component" value="Unassembled WGS sequence"/>
</dbReference>
<organism evidence="1 2">
    <name type="scientific">Eiseniibacteriota bacterium</name>
    <dbReference type="NCBI Taxonomy" id="2212470"/>
    <lineage>
        <taxon>Bacteria</taxon>
        <taxon>Candidatus Eiseniibacteriota</taxon>
    </lineage>
</organism>
<gene>
    <name evidence="1" type="ORF">KJ970_03450</name>
</gene>
<proteinExistence type="predicted"/>
<name>A0A948RU05_UNCEI</name>